<organism evidence="1">
    <name type="scientific">marine sediment metagenome</name>
    <dbReference type="NCBI Taxonomy" id="412755"/>
    <lineage>
        <taxon>unclassified sequences</taxon>
        <taxon>metagenomes</taxon>
        <taxon>ecological metagenomes</taxon>
    </lineage>
</organism>
<accession>X1UWS7</accession>
<proteinExistence type="predicted"/>
<protein>
    <submittedName>
        <fullName evidence="1">Uncharacterized protein</fullName>
    </submittedName>
</protein>
<dbReference type="EMBL" id="BARW01041016">
    <property type="protein sequence ID" value="GAJ21924.1"/>
    <property type="molecule type" value="Genomic_DNA"/>
</dbReference>
<comment type="caution">
    <text evidence="1">The sequence shown here is derived from an EMBL/GenBank/DDBJ whole genome shotgun (WGS) entry which is preliminary data.</text>
</comment>
<evidence type="ECO:0000313" key="1">
    <source>
        <dbReference type="EMBL" id="GAJ21924.1"/>
    </source>
</evidence>
<dbReference type="AlphaFoldDB" id="X1UWS7"/>
<feature type="non-terminal residue" evidence="1">
    <location>
        <position position="58"/>
    </location>
</feature>
<gene>
    <name evidence="1" type="ORF">S12H4_61657</name>
</gene>
<reference evidence="1" key="1">
    <citation type="journal article" date="2014" name="Front. Microbiol.">
        <title>High frequency of phylogenetically diverse reductive dehalogenase-homologous genes in deep subseafloor sedimentary metagenomes.</title>
        <authorList>
            <person name="Kawai M."/>
            <person name="Futagami T."/>
            <person name="Toyoda A."/>
            <person name="Takaki Y."/>
            <person name="Nishi S."/>
            <person name="Hori S."/>
            <person name="Arai W."/>
            <person name="Tsubouchi T."/>
            <person name="Morono Y."/>
            <person name="Uchiyama I."/>
            <person name="Ito T."/>
            <person name="Fujiyama A."/>
            <person name="Inagaki F."/>
            <person name="Takami H."/>
        </authorList>
    </citation>
    <scope>NUCLEOTIDE SEQUENCE</scope>
    <source>
        <strain evidence="1">Expedition CK06-06</strain>
    </source>
</reference>
<sequence>MDNKPRCEHNVPAHLCPECGDSMGEYNIEKAEELKQEFIRCYAPRREITDGGQPYLIN</sequence>
<name>X1UWS7_9ZZZZ</name>